<name>A0A9W7LCS4_9STRA</name>
<keyword evidence="4" id="KW-0547">Nucleotide-binding</keyword>
<dbReference type="AlphaFoldDB" id="A0A9W7LCS4"/>
<evidence type="ECO:0000256" key="6">
    <source>
        <dbReference type="ARBA" id="ARBA00022842"/>
    </source>
</evidence>
<keyword evidence="5" id="KW-0378">Hydrolase</keyword>
<evidence type="ECO:0000256" key="2">
    <source>
        <dbReference type="ARBA" id="ARBA00001946"/>
    </source>
</evidence>
<comment type="cofactor">
    <cofactor evidence="2">
        <name>Mg(2+)</name>
        <dbReference type="ChEBI" id="CHEBI:18420"/>
    </cofactor>
</comment>
<gene>
    <name evidence="13" type="ORF">TrCOL_g407</name>
</gene>
<dbReference type="Gene3D" id="3.90.950.10">
    <property type="match status" value="1"/>
</dbReference>
<evidence type="ECO:0000256" key="4">
    <source>
        <dbReference type="ARBA" id="ARBA00022741"/>
    </source>
</evidence>
<dbReference type="InterPro" id="IPR029001">
    <property type="entry name" value="ITPase-like_fam"/>
</dbReference>
<dbReference type="Pfam" id="PF01931">
    <property type="entry name" value="NTPase_I-T"/>
    <property type="match status" value="1"/>
</dbReference>
<keyword evidence="3" id="KW-0479">Metal-binding</keyword>
<comment type="catalytic activity">
    <reaction evidence="11">
        <text>XTP + H2O = XDP + phosphate + H(+)</text>
        <dbReference type="Rhea" id="RHEA:28406"/>
        <dbReference type="ChEBI" id="CHEBI:15377"/>
        <dbReference type="ChEBI" id="CHEBI:15378"/>
        <dbReference type="ChEBI" id="CHEBI:43474"/>
        <dbReference type="ChEBI" id="CHEBI:59884"/>
        <dbReference type="ChEBI" id="CHEBI:61314"/>
        <dbReference type="EC" id="3.6.1.73"/>
    </reaction>
</comment>
<keyword evidence="14" id="KW-1185">Reference proteome</keyword>
<dbReference type="GO" id="GO:0009117">
    <property type="term" value="P:nucleotide metabolic process"/>
    <property type="evidence" value="ECO:0007669"/>
    <property type="project" value="UniProtKB-KW"/>
</dbReference>
<keyword evidence="6" id="KW-0460">Magnesium</keyword>
<evidence type="ECO:0000256" key="7">
    <source>
        <dbReference type="ARBA" id="ARBA00023080"/>
    </source>
</evidence>
<dbReference type="SUPFAM" id="SSF52972">
    <property type="entry name" value="ITPase-like"/>
    <property type="match status" value="1"/>
</dbReference>
<dbReference type="EMBL" id="BRYA01000295">
    <property type="protein sequence ID" value="GMI46375.1"/>
    <property type="molecule type" value="Genomic_DNA"/>
</dbReference>
<evidence type="ECO:0000256" key="5">
    <source>
        <dbReference type="ARBA" id="ARBA00022801"/>
    </source>
</evidence>
<dbReference type="EC" id="3.6.1.73" evidence="9"/>
<evidence type="ECO:0000256" key="1">
    <source>
        <dbReference type="ARBA" id="ARBA00001936"/>
    </source>
</evidence>
<evidence type="ECO:0000313" key="14">
    <source>
        <dbReference type="Proteomes" id="UP001165065"/>
    </source>
</evidence>
<proteinExistence type="predicted"/>
<evidence type="ECO:0000256" key="3">
    <source>
        <dbReference type="ARBA" id="ARBA00022723"/>
    </source>
</evidence>
<evidence type="ECO:0000256" key="10">
    <source>
        <dbReference type="ARBA" id="ARBA00048174"/>
    </source>
</evidence>
<dbReference type="OrthoDB" id="300709at2759"/>
<evidence type="ECO:0000256" key="8">
    <source>
        <dbReference type="ARBA" id="ARBA00023211"/>
    </source>
</evidence>
<accession>A0A9W7LCS4</accession>
<feature type="domain" description="Non-canonical purine NTP phosphatase/PRRC1" evidence="12">
    <location>
        <begin position="23"/>
        <end position="209"/>
    </location>
</feature>
<keyword evidence="8" id="KW-0464">Manganese</keyword>
<evidence type="ECO:0000256" key="9">
    <source>
        <dbReference type="ARBA" id="ARBA00038901"/>
    </source>
</evidence>
<evidence type="ECO:0000256" key="11">
    <source>
        <dbReference type="ARBA" id="ARBA00048781"/>
    </source>
</evidence>
<dbReference type="Proteomes" id="UP001165065">
    <property type="component" value="Unassembled WGS sequence"/>
</dbReference>
<dbReference type="InterPro" id="IPR026533">
    <property type="entry name" value="NTPase/PRRC1"/>
</dbReference>
<dbReference type="InterPro" id="IPR050299">
    <property type="entry name" value="YjjX_NTPase"/>
</dbReference>
<comment type="cofactor">
    <cofactor evidence="1">
        <name>Mn(2+)</name>
        <dbReference type="ChEBI" id="CHEBI:29035"/>
    </cofactor>
</comment>
<keyword evidence="7" id="KW-0546">Nucleotide metabolism</keyword>
<protein>
    <recommendedName>
        <fullName evidence="9">inosine/xanthosine triphosphatase</fullName>
        <ecNumber evidence="9">3.6.1.73</ecNumber>
    </recommendedName>
</protein>
<dbReference type="GO" id="GO:0046872">
    <property type="term" value="F:metal ion binding"/>
    <property type="evidence" value="ECO:0007669"/>
    <property type="project" value="UniProtKB-KW"/>
</dbReference>
<dbReference type="GO" id="GO:0000166">
    <property type="term" value="F:nucleotide binding"/>
    <property type="evidence" value="ECO:0007669"/>
    <property type="project" value="UniProtKB-KW"/>
</dbReference>
<dbReference type="GO" id="GO:0006772">
    <property type="term" value="P:thiamine metabolic process"/>
    <property type="evidence" value="ECO:0007669"/>
    <property type="project" value="TreeGrafter"/>
</dbReference>
<organism evidence="13 14">
    <name type="scientific">Triparma columacea</name>
    <dbReference type="NCBI Taxonomy" id="722753"/>
    <lineage>
        <taxon>Eukaryota</taxon>
        <taxon>Sar</taxon>
        <taxon>Stramenopiles</taxon>
        <taxon>Ochrophyta</taxon>
        <taxon>Bolidophyceae</taxon>
        <taxon>Parmales</taxon>
        <taxon>Triparmaceae</taxon>
        <taxon>Triparma</taxon>
    </lineage>
</organism>
<dbReference type="FunFam" id="3.90.950.10:FF:000002">
    <property type="entry name" value="Inosine/xanthosine triphosphatase"/>
    <property type="match status" value="1"/>
</dbReference>
<evidence type="ECO:0000259" key="12">
    <source>
        <dbReference type="Pfam" id="PF01931"/>
    </source>
</evidence>
<comment type="caution">
    <text evidence="13">The sequence shown here is derived from an EMBL/GenBank/DDBJ whole genome shotgun (WGS) entry which is preliminary data.</text>
</comment>
<sequence>MSSNTLSSKSSIFLQPSLSVAVGSTNPCKVEAVRSAIQSIITSFSSETNLILHPYSVPSGVSDQPYSDSETKEGASNRAVSASLAASQAGVKVDLSIGLEGGIIDDFSPPSQPALSGPPDRSPMWCMAWMCCYEPAEEKTSFARTAMFPLPPLMAHLVRAGIELGDADDIVTNRVNSKQGGGTVGVLTNNLVTRSLYYEQAVVLALVSYINNEVYDTSFEDVKEHDKVQEMLLHTT</sequence>
<evidence type="ECO:0000313" key="13">
    <source>
        <dbReference type="EMBL" id="GMI46375.1"/>
    </source>
</evidence>
<reference evidence="14" key="1">
    <citation type="journal article" date="2023" name="Commun. Biol.">
        <title>Genome analysis of Parmales, the sister group of diatoms, reveals the evolutionary specialization of diatoms from phago-mixotrophs to photoautotrophs.</title>
        <authorList>
            <person name="Ban H."/>
            <person name="Sato S."/>
            <person name="Yoshikawa S."/>
            <person name="Yamada K."/>
            <person name="Nakamura Y."/>
            <person name="Ichinomiya M."/>
            <person name="Sato N."/>
            <person name="Blanc-Mathieu R."/>
            <person name="Endo H."/>
            <person name="Kuwata A."/>
            <person name="Ogata H."/>
        </authorList>
    </citation>
    <scope>NUCLEOTIDE SEQUENCE [LARGE SCALE GENOMIC DNA]</scope>
</reference>
<dbReference type="GO" id="GO:0103023">
    <property type="term" value="F:ITPase activity"/>
    <property type="evidence" value="ECO:0007669"/>
    <property type="project" value="UniProtKB-EC"/>
</dbReference>
<dbReference type="PANTHER" id="PTHR34699:SF2">
    <property type="entry name" value="NON-CANONICAL PURINE NTP PHOSPHATASE_PRRC1 DOMAIN-CONTAINING PROTEIN"/>
    <property type="match status" value="1"/>
</dbReference>
<comment type="catalytic activity">
    <reaction evidence="10">
        <text>ITP + H2O = IDP + phosphate + H(+)</text>
        <dbReference type="Rhea" id="RHEA:28330"/>
        <dbReference type="ChEBI" id="CHEBI:15377"/>
        <dbReference type="ChEBI" id="CHEBI:15378"/>
        <dbReference type="ChEBI" id="CHEBI:43474"/>
        <dbReference type="ChEBI" id="CHEBI:58280"/>
        <dbReference type="ChEBI" id="CHEBI:61402"/>
        <dbReference type="EC" id="3.6.1.73"/>
    </reaction>
</comment>
<dbReference type="PANTHER" id="PTHR34699">
    <property type="match status" value="1"/>
</dbReference>